<evidence type="ECO:0000256" key="1">
    <source>
        <dbReference type="PROSITE-ProRule" id="PRU00024"/>
    </source>
</evidence>
<proteinExistence type="predicted"/>
<keyword evidence="1" id="KW-0863">Zinc-finger</keyword>
<dbReference type="OrthoDB" id="6120183at2759"/>
<dbReference type="InterPro" id="IPR047153">
    <property type="entry name" value="TRIM45/56/19-like"/>
</dbReference>
<dbReference type="GO" id="GO:0008270">
    <property type="term" value="F:zinc ion binding"/>
    <property type="evidence" value="ECO:0007669"/>
    <property type="project" value="UniProtKB-KW"/>
</dbReference>
<dbReference type="GO" id="GO:0061630">
    <property type="term" value="F:ubiquitin protein ligase activity"/>
    <property type="evidence" value="ECO:0007669"/>
    <property type="project" value="TreeGrafter"/>
</dbReference>
<dbReference type="AlphaFoldDB" id="A0A8S3VCV2"/>
<dbReference type="PANTHER" id="PTHR25462:SF296">
    <property type="entry name" value="MEIOTIC P26, ISOFORM F"/>
    <property type="match status" value="1"/>
</dbReference>
<dbReference type="PANTHER" id="PTHR25462">
    <property type="entry name" value="BONUS, ISOFORM C-RELATED"/>
    <property type="match status" value="1"/>
</dbReference>
<dbReference type="EMBL" id="CAJPWZ010003134">
    <property type="protein sequence ID" value="CAG2252839.1"/>
    <property type="molecule type" value="Genomic_DNA"/>
</dbReference>
<name>A0A8S3VCV2_MYTED</name>
<reference evidence="3" key="1">
    <citation type="submission" date="2021-03" db="EMBL/GenBank/DDBJ databases">
        <authorList>
            <person name="Bekaert M."/>
        </authorList>
    </citation>
    <scope>NUCLEOTIDE SEQUENCE</scope>
</reference>
<dbReference type="PROSITE" id="PS50119">
    <property type="entry name" value="ZF_BBOX"/>
    <property type="match status" value="1"/>
</dbReference>
<keyword evidence="4" id="KW-1185">Reference proteome</keyword>
<dbReference type="CDD" id="cd19757">
    <property type="entry name" value="Bbox1"/>
    <property type="match status" value="1"/>
</dbReference>
<organism evidence="3 4">
    <name type="scientific">Mytilus edulis</name>
    <name type="common">Blue mussel</name>
    <dbReference type="NCBI Taxonomy" id="6550"/>
    <lineage>
        <taxon>Eukaryota</taxon>
        <taxon>Metazoa</taxon>
        <taxon>Spiralia</taxon>
        <taxon>Lophotrochozoa</taxon>
        <taxon>Mollusca</taxon>
        <taxon>Bivalvia</taxon>
        <taxon>Autobranchia</taxon>
        <taxon>Pteriomorphia</taxon>
        <taxon>Mytilida</taxon>
        <taxon>Mytiloidea</taxon>
        <taxon>Mytilidae</taxon>
        <taxon>Mytilinae</taxon>
        <taxon>Mytilus</taxon>
    </lineage>
</organism>
<comment type="caution">
    <text evidence="3">The sequence shown here is derived from an EMBL/GenBank/DDBJ whole genome shotgun (WGS) entry which is preliminary data.</text>
</comment>
<keyword evidence="1" id="KW-0862">Zinc</keyword>
<dbReference type="Gene3D" id="3.30.160.60">
    <property type="entry name" value="Classic Zinc Finger"/>
    <property type="match status" value="1"/>
</dbReference>
<dbReference type="Proteomes" id="UP000683360">
    <property type="component" value="Unassembled WGS sequence"/>
</dbReference>
<accession>A0A8S3VCV2</accession>
<gene>
    <name evidence="3" type="ORF">MEDL_64448</name>
</gene>
<feature type="domain" description="B box-type" evidence="2">
    <location>
        <begin position="10"/>
        <end position="57"/>
    </location>
</feature>
<evidence type="ECO:0000313" key="3">
    <source>
        <dbReference type="EMBL" id="CAG2252839.1"/>
    </source>
</evidence>
<keyword evidence="1" id="KW-0479">Metal-binding</keyword>
<dbReference type="SUPFAM" id="SSF57845">
    <property type="entry name" value="B-box zinc-binding domain"/>
    <property type="match status" value="1"/>
</dbReference>
<protein>
    <recommendedName>
        <fullName evidence="2">B box-type domain-containing protein</fullName>
    </recommendedName>
</protein>
<dbReference type="InterPro" id="IPR000315">
    <property type="entry name" value="Znf_B-box"/>
</dbReference>
<sequence>METTKESQTQDCHICNRKQKCIPATKWCRDCSEAFCDNCCEIHSLIKSSMRHKVVGIASIQTNECGIDLSEISDACPIHSSKVVEAYCFDHKQLCCIMCVTVQHRKCEDVQAIEDITRKQDDEDSFRANLTNIQAATEKLLQEQKDEKDIFNKSLSTIKCTVIDSVDSAKSKLDSLLVVFLKLKIIEDKTQDDLDSKLVLTEKLLNRIKDFVSTITV</sequence>
<evidence type="ECO:0000259" key="2">
    <source>
        <dbReference type="PROSITE" id="PS50119"/>
    </source>
</evidence>
<evidence type="ECO:0000313" key="4">
    <source>
        <dbReference type="Proteomes" id="UP000683360"/>
    </source>
</evidence>